<feature type="transmembrane region" description="Helical" evidence="2">
    <location>
        <begin position="216"/>
        <end position="242"/>
    </location>
</feature>
<dbReference type="EMBL" id="CAJOBI010007828">
    <property type="protein sequence ID" value="CAF4096069.1"/>
    <property type="molecule type" value="Genomic_DNA"/>
</dbReference>
<reference evidence="3" key="1">
    <citation type="submission" date="2021-02" db="EMBL/GenBank/DDBJ databases">
        <authorList>
            <person name="Nowell W R."/>
        </authorList>
    </citation>
    <scope>NUCLEOTIDE SEQUENCE</scope>
</reference>
<proteinExistence type="predicted"/>
<evidence type="ECO:0000313" key="6">
    <source>
        <dbReference type="Proteomes" id="UP000663855"/>
    </source>
</evidence>
<feature type="transmembrane region" description="Helical" evidence="2">
    <location>
        <begin position="112"/>
        <end position="133"/>
    </location>
</feature>
<dbReference type="Proteomes" id="UP000663855">
    <property type="component" value="Unassembled WGS sequence"/>
</dbReference>
<feature type="transmembrane region" description="Helical" evidence="2">
    <location>
        <begin position="176"/>
        <end position="196"/>
    </location>
</feature>
<keyword evidence="2" id="KW-1133">Transmembrane helix</keyword>
<protein>
    <submittedName>
        <fullName evidence="3">Uncharacterized protein</fullName>
    </submittedName>
</protein>
<name>A0A815KLV1_9BILA</name>
<accession>A0A815KLV1</accession>
<feature type="region of interest" description="Disordered" evidence="1">
    <location>
        <begin position="1"/>
        <end position="57"/>
    </location>
</feature>
<keyword evidence="2" id="KW-0812">Transmembrane</keyword>
<evidence type="ECO:0000256" key="2">
    <source>
        <dbReference type="SAM" id="Phobius"/>
    </source>
</evidence>
<feature type="transmembrane region" description="Helical" evidence="2">
    <location>
        <begin position="139"/>
        <end position="160"/>
    </location>
</feature>
<dbReference type="AlphaFoldDB" id="A0A815KLV1"/>
<keyword evidence="2" id="KW-0472">Membrane</keyword>
<dbReference type="EMBL" id="CAJNOV010010122">
    <property type="protein sequence ID" value="CAF1391549.1"/>
    <property type="molecule type" value="Genomic_DNA"/>
</dbReference>
<dbReference type="Proteomes" id="UP000663824">
    <property type="component" value="Unassembled WGS sequence"/>
</dbReference>
<dbReference type="Proteomes" id="UP000676336">
    <property type="component" value="Unassembled WGS sequence"/>
</dbReference>
<comment type="caution">
    <text evidence="3">The sequence shown here is derived from an EMBL/GenBank/DDBJ whole genome shotgun (WGS) entry which is preliminary data.</text>
</comment>
<dbReference type="SUPFAM" id="SSF103473">
    <property type="entry name" value="MFS general substrate transporter"/>
    <property type="match status" value="1"/>
</dbReference>
<evidence type="ECO:0000313" key="3">
    <source>
        <dbReference type="EMBL" id="CAF1391549.1"/>
    </source>
</evidence>
<feature type="compositionally biased region" description="Polar residues" evidence="1">
    <location>
        <begin position="1"/>
        <end position="21"/>
    </location>
</feature>
<evidence type="ECO:0000313" key="4">
    <source>
        <dbReference type="EMBL" id="CAF1940952.1"/>
    </source>
</evidence>
<gene>
    <name evidence="3" type="ORF">CJN711_LOCUS21480</name>
    <name evidence="4" type="ORF">MBJ925_LOCUS5365</name>
    <name evidence="5" type="ORF">SMN809_LOCUS17102</name>
</gene>
<evidence type="ECO:0000256" key="1">
    <source>
        <dbReference type="SAM" id="MobiDB-lite"/>
    </source>
</evidence>
<dbReference type="InterPro" id="IPR036259">
    <property type="entry name" value="MFS_trans_sf"/>
</dbReference>
<dbReference type="EMBL" id="CAJNRE010001391">
    <property type="protein sequence ID" value="CAF1940952.1"/>
    <property type="molecule type" value="Genomic_DNA"/>
</dbReference>
<evidence type="ECO:0000313" key="5">
    <source>
        <dbReference type="EMBL" id="CAF4096069.1"/>
    </source>
</evidence>
<organism evidence="3 6">
    <name type="scientific">Rotaria magnacalcarata</name>
    <dbReference type="NCBI Taxonomy" id="392030"/>
    <lineage>
        <taxon>Eukaryota</taxon>
        <taxon>Metazoa</taxon>
        <taxon>Spiralia</taxon>
        <taxon>Gnathifera</taxon>
        <taxon>Rotifera</taxon>
        <taxon>Eurotatoria</taxon>
        <taxon>Bdelloidea</taxon>
        <taxon>Philodinida</taxon>
        <taxon>Philodinidae</taxon>
        <taxon>Rotaria</taxon>
    </lineage>
</organism>
<sequence>MQSLSNITQDSTTSEQKSINENIDDFQGPPPSYTSVIYKPENSTDENGESLSTQSPGYANIQNPSVFYINNYPGPPLDDGVVQVTTSNPVAAHQTVPIDLILSKRMRIYSNISAVLMICFGVITVGLQIGLISVYSMTYYYYGLWAGAIVLCIGVCGLLLNRRSRHIDVGKYFRSYIYPPIFLVIVFVMGLFIILTDLCDDKISNTDGAYPHSYEVLNGLLLAVIGLAFILSIINIIVLAVIKRRYSRQ</sequence>